<dbReference type="Gene3D" id="1.20.1540.10">
    <property type="entry name" value="Rhomboid-like"/>
    <property type="match status" value="1"/>
</dbReference>
<evidence type="ECO:0000256" key="5">
    <source>
        <dbReference type="SAM" id="Phobius"/>
    </source>
</evidence>
<feature type="transmembrane region" description="Helical" evidence="5">
    <location>
        <begin position="206"/>
        <end position="228"/>
    </location>
</feature>
<dbReference type="EMBL" id="DVFK01000026">
    <property type="protein sequence ID" value="HIQ67293.1"/>
    <property type="molecule type" value="Genomic_DNA"/>
</dbReference>
<evidence type="ECO:0000313" key="6">
    <source>
        <dbReference type="EMBL" id="HIQ67293.1"/>
    </source>
</evidence>
<reference evidence="6" key="2">
    <citation type="journal article" date="2021" name="PeerJ">
        <title>Extensive microbial diversity within the chicken gut microbiome revealed by metagenomics and culture.</title>
        <authorList>
            <person name="Gilroy R."/>
            <person name="Ravi A."/>
            <person name="Getino M."/>
            <person name="Pursley I."/>
            <person name="Horton D.L."/>
            <person name="Alikhan N.F."/>
            <person name="Baker D."/>
            <person name="Gharbi K."/>
            <person name="Hall N."/>
            <person name="Watson M."/>
            <person name="Adriaenssens E.M."/>
            <person name="Foster-Nyarko E."/>
            <person name="Jarju S."/>
            <person name="Secka A."/>
            <person name="Antonio M."/>
            <person name="Oren A."/>
            <person name="Chaudhuri R.R."/>
            <person name="La Ragione R."/>
            <person name="Hildebrand F."/>
            <person name="Pallen M.J."/>
        </authorList>
    </citation>
    <scope>NUCLEOTIDE SEQUENCE</scope>
    <source>
        <strain evidence="6">13361</strain>
    </source>
</reference>
<evidence type="ECO:0000256" key="1">
    <source>
        <dbReference type="ARBA" id="ARBA00004141"/>
    </source>
</evidence>
<comment type="caution">
    <text evidence="6">The sequence shown here is derived from an EMBL/GenBank/DDBJ whole genome shotgun (WGS) entry which is preliminary data.</text>
</comment>
<organism evidence="6 7">
    <name type="scientific">Candidatus Faecousia excrementigallinarum</name>
    <dbReference type="NCBI Taxonomy" id="2840806"/>
    <lineage>
        <taxon>Bacteria</taxon>
        <taxon>Bacillati</taxon>
        <taxon>Bacillota</taxon>
        <taxon>Clostridia</taxon>
        <taxon>Eubacteriales</taxon>
        <taxon>Oscillospiraceae</taxon>
        <taxon>Faecousia</taxon>
    </lineage>
</organism>
<name>A0A9D1CLR9_9FIRM</name>
<keyword evidence="2 5" id="KW-0812">Transmembrane</keyword>
<proteinExistence type="predicted"/>
<feature type="transmembrane region" description="Helical" evidence="5">
    <location>
        <begin position="20"/>
        <end position="38"/>
    </location>
</feature>
<dbReference type="Proteomes" id="UP000886796">
    <property type="component" value="Unassembled WGS sequence"/>
</dbReference>
<feature type="transmembrane region" description="Helical" evidence="5">
    <location>
        <begin position="105"/>
        <end position="130"/>
    </location>
</feature>
<evidence type="ECO:0000313" key="7">
    <source>
        <dbReference type="Proteomes" id="UP000886796"/>
    </source>
</evidence>
<dbReference type="AlphaFoldDB" id="A0A9D1CLR9"/>
<feature type="transmembrane region" description="Helical" evidence="5">
    <location>
        <begin position="65"/>
        <end position="85"/>
    </location>
</feature>
<keyword evidence="3 5" id="KW-1133">Transmembrane helix</keyword>
<dbReference type="InterPro" id="IPR035952">
    <property type="entry name" value="Rhomboid-like_sf"/>
</dbReference>
<accession>A0A9D1CLR9</accession>
<reference evidence="6" key="1">
    <citation type="submission" date="2020-10" db="EMBL/GenBank/DDBJ databases">
        <authorList>
            <person name="Gilroy R."/>
        </authorList>
    </citation>
    <scope>NUCLEOTIDE SEQUENCE</scope>
    <source>
        <strain evidence="6">13361</strain>
    </source>
</reference>
<sequence length="309" mass="36062">MKNLRSRFERFCLRNQRKGIPNLMLYVTVGSAIVYLISQFTQTTTLYSVLAFNRSLILQGQVWRLFSYVFTGTSGSFVLALISLYCYYSLGRAVEARWGTFRFNLFYFTGIILMDVFAMIFSSPSFMLFWSDGLPVLFPAEAYYTSMVTWLNLSLLIAFSTLYPETHFLFFFIIPVKAWIFALIYLGLILFNVWNLSYPVFYFPHNLFPLIALANYFLFFGKDVANLIPMSWRVKARRTGGFHKPQPKTGPIPFHPGQKAQTQTPYHHRCTVCGRTDVSNPELEFRYCSKCNGYYCYCEYHINNHTHIQ</sequence>
<gene>
    <name evidence="6" type="ORF">IAB74_02125</name>
</gene>
<feature type="transmembrane region" description="Helical" evidence="5">
    <location>
        <begin position="142"/>
        <end position="162"/>
    </location>
</feature>
<feature type="transmembrane region" description="Helical" evidence="5">
    <location>
        <begin position="169"/>
        <end position="194"/>
    </location>
</feature>
<evidence type="ECO:0000256" key="4">
    <source>
        <dbReference type="ARBA" id="ARBA00023136"/>
    </source>
</evidence>
<evidence type="ECO:0008006" key="8">
    <source>
        <dbReference type="Google" id="ProtNLM"/>
    </source>
</evidence>
<protein>
    <recommendedName>
        <fullName evidence="8">Peptidase S54 rhomboid domain-containing protein</fullName>
    </recommendedName>
</protein>
<evidence type="ECO:0000256" key="3">
    <source>
        <dbReference type="ARBA" id="ARBA00022989"/>
    </source>
</evidence>
<comment type="subcellular location">
    <subcellularLocation>
        <location evidence="1">Membrane</location>
        <topology evidence="1">Multi-pass membrane protein</topology>
    </subcellularLocation>
</comment>
<dbReference type="GO" id="GO:0016020">
    <property type="term" value="C:membrane"/>
    <property type="evidence" value="ECO:0007669"/>
    <property type="project" value="UniProtKB-SubCell"/>
</dbReference>
<dbReference type="SUPFAM" id="SSF144091">
    <property type="entry name" value="Rhomboid-like"/>
    <property type="match status" value="1"/>
</dbReference>
<keyword evidence="4 5" id="KW-0472">Membrane</keyword>
<evidence type="ECO:0000256" key="2">
    <source>
        <dbReference type="ARBA" id="ARBA00022692"/>
    </source>
</evidence>